<dbReference type="EMBL" id="CAKOGP040000450">
    <property type="protein sequence ID" value="CAJ1935335.1"/>
    <property type="molecule type" value="Genomic_DNA"/>
</dbReference>
<sequence>MGGFCRLVATEETVQVKVNPQAAMIGGNVFVKRVVPGGQDGHVRRRKDTVNWIPTEVPLVSGLMGPWVFGLDCLDQSHFAHRITERLWGVGGQVIVGIDAQDDGTAIVAPVVDCHGEVLDESLPWFCVAVGAAEMGLVLEPHGLMPIVWWVWSVCRNDHQVSLANASCSALKSNPGSSPQAIVATGPDSVRYFVEGRSRTAPKLGGRMGRPWLMGVVGHRRVETFALPSHGAGSFTPSVGWCNCWPEFVQFRQ</sequence>
<organism evidence="1 2">
    <name type="scientific">Cylindrotheca closterium</name>
    <dbReference type="NCBI Taxonomy" id="2856"/>
    <lineage>
        <taxon>Eukaryota</taxon>
        <taxon>Sar</taxon>
        <taxon>Stramenopiles</taxon>
        <taxon>Ochrophyta</taxon>
        <taxon>Bacillariophyta</taxon>
        <taxon>Bacillariophyceae</taxon>
        <taxon>Bacillariophycidae</taxon>
        <taxon>Bacillariales</taxon>
        <taxon>Bacillariaceae</taxon>
        <taxon>Cylindrotheca</taxon>
    </lineage>
</organism>
<gene>
    <name evidence="1" type="ORF">CYCCA115_LOCUS4670</name>
</gene>
<keyword evidence="2" id="KW-1185">Reference proteome</keyword>
<proteinExistence type="predicted"/>
<name>A0AAD2CKQ8_9STRA</name>
<dbReference type="AlphaFoldDB" id="A0AAD2CKQ8"/>
<reference evidence="1" key="1">
    <citation type="submission" date="2023-08" db="EMBL/GenBank/DDBJ databases">
        <authorList>
            <person name="Audoor S."/>
            <person name="Bilcke G."/>
        </authorList>
    </citation>
    <scope>NUCLEOTIDE SEQUENCE</scope>
</reference>
<protein>
    <submittedName>
        <fullName evidence="1">Uncharacterized protein</fullName>
    </submittedName>
</protein>
<evidence type="ECO:0000313" key="2">
    <source>
        <dbReference type="Proteomes" id="UP001295423"/>
    </source>
</evidence>
<comment type="caution">
    <text evidence="1">The sequence shown here is derived from an EMBL/GenBank/DDBJ whole genome shotgun (WGS) entry which is preliminary data.</text>
</comment>
<accession>A0AAD2CKQ8</accession>
<evidence type="ECO:0000313" key="1">
    <source>
        <dbReference type="EMBL" id="CAJ1935335.1"/>
    </source>
</evidence>
<dbReference type="Proteomes" id="UP001295423">
    <property type="component" value="Unassembled WGS sequence"/>
</dbReference>